<reference evidence="6 7" key="1">
    <citation type="journal article" date="2024" name="Chem. Sci.">
        <title>Discovery of megapolipeptins by genome mining of a Burkholderiales bacteria collection.</title>
        <authorList>
            <person name="Paulo B.S."/>
            <person name="Recchia M.J.J."/>
            <person name="Lee S."/>
            <person name="Fergusson C.H."/>
            <person name="Romanowski S.B."/>
            <person name="Hernandez A."/>
            <person name="Krull N."/>
            <person name="Liu D.Y."/>
            <person name="Cavanagh H."/>
            <person name="Bos A."/>
            <person name="Gray C.A."/>
            <person name="Murphy B.T."/>
            <person name="Linington R.G."/>
            <person name="Eustaquio A.S."/>
        </authorList>
    </citation>
    <scope>NUCLEOTIDE SEQUENCE [LARGE SCALE GENOMIC DNA]</scope>
    <source>
        <strain evidence="6 7">RL21-008-BIB-A</strain>
    </source>
</reference>
<proteinExistence type="inferred from homology"/>
<accession>A0ABW9AD89</accession>
<dbReference type="EMBL" id="JAQQFM010000008">
    <property type="protein sequence ID" value="MFL9926219.1"/>
    <property type="molecule type" value="Genomic_DNA"/>
</dbReference>
<dbReference type="PANTHER" id="PTHR30346:SF0">
    <property type="entry name" value="HCA OPERON TRANSCRIPTIONAL ACTIVATOR HCAR"/>
    <property type="match status" value="1"/>
</dbReference>
<keyword evidence="3" id="KW-0238">DNA-binding</keyword>
<keyword evidence="7" id="KW-1185">Reference proteome</keyword>
<dbReference type="InterPro" id="IPR036390">
    <property type="entry name" value="WH_DNA-bd_sf"/>
</dbReference>
<comment type="caution">
    <text evidence="6">The sequence shown here is derived from an EMBL/GenBank/DDBJ whole genome shotgun (WGS) entry which is preliminary data.</text>
</comment>
<dbReference type="PROSITE" id="PS50931">
    <property type="entry name" value="HTH_LYSR"/>
    <property type="match status" value="1"/>
</dbReference>
<evidence type="ECO:0000256" key="4">
    <source>
        <dbReference type="ARBA" id="ARBA00023163"/>
    </source>
</evidence>
<evidence type="ECO:0000256" key="3">
    <source>
        <dbReference type="ARBA" id="ARBA00023125"/>
    </source>
</evidence>
<dbReference type="SUPFAM" id="SSF53850">
    <property type="entry name" value="Periplasmic binding protein-like II"/>
    <property type="match status" value="1"/>
</dbReference>
<name>A0ABW9AD89_9BURK</name>
<evidence type="ECO:0000313" key="6">
    <source>
        <dbReference type="EMBL" id="MFL9926219.1"/>
    </source>
</evidence>
<dbReference type="PRINTS" id="PR00039">
    <property type="entry name" value="HTHLYSR"/>
</dbReference>
<dbReference type="Pfam" id="PF00126">
    <property type="entry name" value="HTH_1"/>
    <property type="match status" value="1"/>
</dbReference>
<dbReference type="CDD" id="cd08414">
    <property type="entry name" value="PBP2_LTTR_aromatics_like"/>
    <property type="match status" value="1"/>
</dbReference>
<dbReference type="Proteomes" id="UP001629246">
    <property type="component" value="Unassembled WGS sequence"/>
</dbReference>
<sequence length="308" mass="34346">MDLRQLQQFVTLAETLNFREAAQRLFMSQPPLSVSIKKLEEEIGVTLFNRNKHKVFLTDAGQAALENARKSLFHAGEVARVARSTALGLSGHIRIGFVGSAKYSLLPRLLPKFRSQYPDVTITLEEEKNALIVQAIENNDLDLGIVRVPLAWKSVVKYETVEEDYFVAALPANHPLAKKTQLKLSDLKDESFIQYTRSNIPGLNAITMLLFQEAGFIPKVTQEAVQVETLLCMVESGLGVALVPSIVRRHPSRSIAFRKISALRESNAIGLAIAYHPDFEMATSRRFRELARELSKVKAPRPKSPGAI</sequence>
<feature type="domain" description="HTH lysR-type" evidence="5">
    <location>
        <begin position="1"/>
        <end position="58"/>
    </location>
</feature>
<dbReference type="PANTHER" id="PTHR30346">
    <property type="entry name" value="TRANSCRIPTIONAL DUAL REGULATOR HCAR-RELATED"/>
    <property type="match status" value="1"/>
</dbReference>
<protein>
    <submittedName>
        <fullName evidence="6">LysR family transcriptional regulator</fullName>
    </submittedName>
</protein>
<keyword evidence="4" id="KW-0804">Transcription</keyword>
<dbReference type="SUPFAM" id="SSF46785">
    <property type="entry name" value="Winged helix' DNA-binding domain"/>
    <property type="match status" value="1"/>
</dbReference>
<dbReference type="Gene3D" id="1.10.10.10">
    <property type="entry name" value="Winged helix-like DNA-binding domain superfamily/Winged helix DNA-binding domain"/>
    <property type="match status" value="1"/>
</dbReference>
<dbReference type="Pfam" id="PF03466">
    <property type="entry name" value="LysR_substrate"/>
    <property type="match status" value="1"/>
</dbReference>
<comment type="similarity">
    <text evidence="1">Belongs to the LysR transcriptional regulatory family.</text>
</comment>
<dbReference type="Gene3D" id="3.40.190.10">
    <property type="entry name" value="Periplasmic binding protein-like II"/>
    <property type="match status" value="2"/>
</dbReference>
<evidence type="ECO:0000256" key="1">
    <source>
        <dbReference type="ARBA" id="ARBA00009437"/>
    </source>
</evidence>
<dbReference type="InterPro" id="IPR000847">
    <property type="entry name" value="LysR_HTH_N"/>
</dbReference>
<dbReference type="InterPro" id="IPR036388">
    <property type="entry name" value="WH-like_DNA-bd_sf"/>
</dbReference>
<dbReference type="InterPro" id="IPR005119">
    <property type="entry name" value="LysR_subst-bd"/>
</dbReference>
<organism evidence="6 7">
    <name type="scientific">Herbaspirillum lusitanum</name>
    <dbReference type="NCBI Taxonomy" id="213312"/>
    <lineage>
        <taxon>Bacteria</taxon>
        <taxon>Pseudomonadati</taxon>
        <taxon>Pseudomonadota</taxon>
        <taxon>Betaproteobacteria</taxon>
        <taxon>Burkholderiales</taxon>
        <taxon>Oxalobacteraceae</taxon>
        <taxon>Herbaspirillum</taxon>
    </lineage>
</organism>
<evidence type="ECO:0000259" key="5">
    <source>
        <dbReference type="PROSITE" id="PS50931"/>
    </source>
</evidence>
<dbReference type="RefSeq" id="WP_408159432.1">
    <property type="nucleotide sequence ID" value="NZ_JAQQFM010000008.1"/>
</dbReference>
<evidence type="ECO:0000256" key="2">
    <source>
        <dbReference type="ARBA" id="ARBA00023015"/>
    </source>
</evidence>
<gene>
    <name evidence="6" type="ORF">PQR62_18220</name>
</gene>
<keyword evidence="2" id="KW-0805">Transcription regulation</keyword>
<evidence type="ECO:0000313" key="7">
    <source>
        <dbReference type="Proteomes" id="UP001629246"/>
    </source>
</evidence>